<protein>
    <submittedName>
        <fullName evidence="2">Uncharacterized protein</fullName>
    </submittedName>
</protein>
<evidence type="ECO:0000256" key="1">
    <source>
        <dbReference type="SAM" id="Phobius"/>
    </source>
</evidence>
<feature type="transmembrane region" description="Helical" evidence="1">
    <location>
        <begin position="22"/>
        <end position="41"/>
    </location>
</feature>
<dbReference type="AlphaFoldDB" id="A0AAU7VUC7"/>
<proteinExistence type="predicted"/>
<keyword evidence="1" id="KW-0812">Transmembrane</keyword>
<evidence type="ECO:0000313" key="2">
    <source>
        <dbReference type="EMBL" id="XBX76904.1"/>
    </source>
</evidence>
<name>A0AAU7VUC7_9MICO</name>
<organism evidence="2">
    <name type="scientific">Microbacterium sp. A8/3-1</name>
    <dbReference type="NCBI Taxonomy" id="3160749"/>
    <lineage>
        <taxon>Bacteria</taxon>
        <taxon>Bacillati</taxon>
        <taxon>Actinomycetota</taxon>
        <taxon>Actinomycetes</taxon>
        <taxon>Micrococcales</taxon>
        <taxon>Microbacteriaceae</taxon>
        <taxon>Microbacterium</taxon>
    </lineage>
</organism>
<keyword evidence="1" id="KW-0472">Membrane</keyword>
<accession>A0AAU7VUC7</accession>
<keyword evidence="1" id="KW-1133">Transmembrane helix</keyword>
<sequence>MTNAADTEQSWFRTITRPASRMIFTVLALVAFVAGIALGVALPEHQLWFQVPAVLILMIWFIVMTLHYRRARAPRA</sequence>
<dbReference type="RefSeq" id="WP_350350478.1">
    <property type="nucleotide sequence ID" value="NZ_CP158357.1"/>
</dbReference>
<reference evidence="2" key="1">
    <citation type="submission" date="2024-06" db="EMBL/GenBank/DDBJ databases">
        <title>Draft genome sequence of Microbacterium sp. strain A8/3-1, isolated from Oxytropis tragacanthoides Fisch. ex DC. Root nodules in the Altai region of Russia.</title>
        <authorList>
            <person name="Sazanova A."/>
            <person name="Guro P."/>
            <person name="Kuznetsova I."/>
            <person name="Belimov A."/>
            <person name="Safronova V."/>
        </authorList>
    </citation>
    <scope>NUCLEOTIDE SEQUENCE</scope>
    <source>
        <strain evidence="2">A8/3-1</strain>
    </source>
</reference>
<gene>
    <name evidence="2" type="ORF">ABS642_13385</name>
</gene>
<dbReference type="EMBL" id="CP158357">
    <property type="protein sequence ID" value="XBX76904.1"/>
    <property type="molecule type" value="Genomic_DNA"/>
</dbReference>
<feature type="transmembrane region" description="Helical" evidence="1">
    <location>
        <begin position="47"/>
        <end position="68"/>
    </location>
</feature>